<sequence>MVQTALDVLYDTLSWLAGLAVPLVITLGALLLALLLVGLLDRERFRAGLTWAASRLPWLGRWVLVALAVGAGILATQVTRRAVDARLGAQLNARYANAADPAGGQTVQSAPRVSLLTTRTYSRSLVLPADVYARLNLNGGWEMLLPYFGNPPGLTVQDLREGFTRRGRNMIYTRDVTLQTEEPLGLDTTRVRADLRFVDPAGGRGTFYNATFSADYTFTNPRQEAALVRFVFPLPSGSGTLSGFRLTVNGQSYRASDLRAGSVWEGVVPAGQTVRVNVTYRHQGARGWSYNLADRREPLRNLDLIVTANRPAKFERYSLFPTSITRSAFGGTQTLHWQLQDVITAQNVAVVFAQGSVREMLAKVGLVEPPALLLAALLTLAWAGLRRLPLPPLQLAGAVLGLALGFVLGGVLTAYLPPFLAVPLGALVGLTFGVLALGRAYLLPLLVAALVPLAFLVVGHAGLLLALLAAGTLLVLLVGPRAGRPSRRTV</sequence>
<dbReference type="RefSeq" id="WP_011529599.1">
    <property type="nucleotide sequence ID" value="NC_008025.1"/>
</dbReference>
<proteinExistence type="predicted"/>
<dbReference type="STRING" id="319795.Dgeo_0453"/>
<dbReference type="HOGENOM" id="CLU_556343_0_0_0"/>
<gene>
    <name evidence="2" type="ordered locus">Dgeo_0453</name>
</gene>
<evidence type="ECO:0000313" key="3">
    <source>
        <dbReference type="Proteomes" id="UP000002431"/>
    </source>
</evidence>
<organism evidence="2 3">
    <name type="scientific">Deinococcus geothermalis (strain DSM 11300 / CIP 105573 / AG-3a)</name>
    <dbReference type="NCBI Taxonomy" id="319795"/>
    <lineage>
        <taxon>Bacteria</taxon>
        <taxon>Thermotogati</taxon>
        <taxon>Deinococcota</taxon>
        <taxon>Deinococci</taxon>
        <taxon>Deinococcales</taxon>
        <taxon>Deinococcaceae</taxon>
        <taxon>Deinococcus</taxon>
    </lineage>
</organism>
<evidence type="ECO:0000256" key="1">
    <source>
        <dbReference type="SAM" id="Phobius"/>
    </source>
</evidence>
<dbReference type="KEGG" id="dge:Dgeo_0453"/>
<keyword evidence="1" id="KW-1133">Transmembrane helix</keyword>
<evidence type="ECO:0000313" key="2">
    <source>
        <dbReference type="EMBL" id="ABF44756.1"/>
    </source>
</evidence>
<dbReference type="eggNOG" id="ENOG5033A62">
    <property type="taxonomic scope" value="Bacteria"/>
</dbReference>
<name>Q1J178_DEIGD</name>
<dbReference type="AlphaFoldDB" id="Q1J178"/>
<protein>
    <submittedName>
        <fullName evidence="2">Uncharacterized protein</fullName>
    </submittedName>
</protein>
<feature type="transmembrane region" description="Helical" evidence="1">
    <location>
        <begin position="12"/>
        <end position="39"/>
    </location>
</feature>
<feature type="transmembrane region" description="Helical" evidence="1">
    <location>
        <begin position="453"/>
        <end position="478"/>
    </location>
</feature>
<reference evidence="2" key="1">
    <citation type="submission" date="2006-04" db="EMBL/GenBank/DDBJ databases">
        <title>Complete sequence of chromosome of Deinococcus geothermalis DSM 11300.</title>
        <authorList>
            <consortium name="US DOE Joint Genome Institute"/>
            <person name="Copeland A."/>
            <person name="Lucas S."/>
            <person name="Lapidus A."/>
            <person name="Barry K."/>
            <person name="Detter J.C."/>
            <person name="Glavina del Rio T."/>
            <person name="Hammon N."/>
            <person name="Israni S."/>
            <person name="Dalin E."/>
            <person name="Tice H."/>
            <person name="Pitluck S."/>
            <person name="Brettin T."/>
            <person name="Bruce D."/>
            <person name="Han C."/>
            <person name="Tapia R."/>
            <person name="Saunders E."/>
            <person name="Gilna P."/>
            <person name="Schmutz J."/>
            <person name="Larimer F."/>
            <person name="Land M."/>
            <person name="Hauser L."/>
            <person name="Kyrpides N."/>
            <person name="Kim E."/>
            <person name="Daly M.J."/>
            <person name="Fredrickson J.K."/>
            <person name="Makarova K.S."/>
            <person name="Gaidamakova E.K."/>
            <person name="Zhai M."/>
            <person name="Richardson P."/>
        </authorList>
    </citation>
    <scope>NUCLEOTIDE SEQUENCE</scope>
    <source>
        <strain evidence="2">DSM 11300</strain>
    </source>
</reference>
<feature type="transmembrane region" description="Helical" evidence="1">
    <location>
        <begin position="395"/>
        <end position="417"/>
    </location>
</feature>
<accession>Q1J178</accession>
<keyword evidence="3" id="KW-1185">Reference proteome</keyword>
<dbReference type="EMBL" id="CP000359">
    <property type="protein sequence ID" value="ABF44756.1"/>
    <property type="molecule type" value="Genomic_DNA"/>
</dbReference>
<keyword evidence="1" id="KW-0812">Transmembrane</keyword>
<feature type="transmembrane region" description="Helical" evidence="1">
    <location>
        <begin position="424"/>
        <end position="447"/>
    </location>
</feature>
<dbReference type="Proteomes" id="UP000002431">
    <property type="component" value="Chromosome"/>
</dbReference>
<keyword evidence="1" id="KW-0472">Membrane</keyword>
<feature type="transmembrane region" description="Helical" evidence="1">
    <location>
        <begin position="59"/>
        <end position="78"/>
    </location>
</feature>